<evidence type="ECO:0000313" key="6">
    <source>
        <dbReference type="EMBL" id="QQP92975.1"/>
    </source>
</evidence>
<reference evidence="6" key="1">
    <citation type="submission" date="2021-02" db="EMBL/GenBank/DDBJ databases">
        <title>Skermanella TT6 skin isolate.</title>
        <authorList>
            <person name="Lee K."/>
            <person name="Ganzorig M."/>
        </authorList>
    </citation>
    <scope>NUCLEOTIDE SEQUENCE</scope>
    <source>
        <strain evidence="6">TT6</strain>
    </source>
</reference>
<gene>
    <name evidence="6" type="ORF">IGS68_31575</name>
</gene>
<dbReference type="InterPro" id="IPR002139">
    <property type="entry name" value="Ribo/fructo_kinase"/>
</dbReference>
<dbReference type="Pfam" id="PF00294">
    <property type="entry name" value="PfkB"/>
    <property type="match status" value="1"/>
</dbReference>
<dbReference type="PANTHER" id="PTHR10584:SF166">
    <property type="entry name" value="RIBOKINASE"/>
    <property type="match status" value="1"/>
</dbReference>
<dbReference type="PANTHER" id="PTHR10584">
    <property type="entry name" value="SUGAR KINASE"/>
    <property type="match status" value="1"/>
</dbReference>
<keyword evidence="2 4" id="KW-0808">Transferase</keyword>
<evidence type="ECO:0000256" key="4">
    <source>
        <dbReference type="RuleBase" id="RU003704"/>
    </source>
</evidence>
<dbReference type="EMBL" id="CP067421">
    <property type="protein sequence ID" value="QQP92975.1"/>
    <property type="molecule type" value="Genomic_DNA"/>
</dbReference>
<proteinExistence type="inferred from homology"/>
<comment type="similarity">
    <text evidence="1 4">Belongs to the carbohydrate kinase PfkB family.</text>
</comment>
<dbReference type="InterPro" id="IPR011611">
    <property type="entry name" value="PfkB_dom"/>
</dbReference>
<dbReference type="InterPro" id="IPR002173">
    <property type="entry name" value="Carboh/pur_kinase_PfkB_CS"/>
</dbReference>
<sequence>MHEPVLLSLGSINADFEVRVDEPLAEGLTLMAHDFARVGGGKAANVALLARRLGHRAVLIGRVGDDDLREQALAPLRRAGIDLRHVSTAPRTATAVSMITVPPDGKKSIVLAPNANDRWDDAAVRDAVGAIAAAPEGSVLAVDYEVPADVVRAATEAAASRGLRIVLDPSSADRVEADVLGRVFAIAPNAKEAEQLTGIAVDGSDAARRAASRLADRGIAMVCVKMADGGCVLAHGRQFTLVPAVDMDVVDSTGAGDAFTGGLAVALLENRNPVEAACMAVAASGLAVTGYRSQESYPDRQRLDRLLPKIADRVQACA</sequence>
<keyword evidence="7" id="KW-1185">Reference proteome</keyword>
<evidence type="ECO:0000259" key="5">
    <source>
        <dbReference type="Pfam" id="PF00294"/>
    </source>
</evidence>
<name>A0ABX7BGT1_9PROT</name>
<keyword evidence="6" id="KW-0614">Plasmid</keyword>
<dbReference type="PRINTS" id="PR00990">
    <property type="entry name" value="RIBOKINASE"/>
</dbReference>
<evidence type="ECO:0000256" key="3">
    <source>
        <dbReference type="ARBA" id="ARBA00022777"/>
    </source>
</evidence>
<dbReference type="Gene3D" id="3.40.1190.20">
    <property type="match status" value="1"/>
</dbReference>
<evidence type="ECO:0000256" key="2">
    <source>
        <dbReference type="ARBA" id="ARBA00022679"/>
    </source>
</evidence>
<feature type="domain" description="Carbohydrate kinase PfkB" evidence="5">
    <location>
        <begin position="7"/>
        <end position="299"/>
    </location>
</feature>
<geneLocation type="plasmid" evidence="6 7">
    <name>pTT6-1</name>
</geneLocation>
<evidence type="ECO:0000256" key="1">
    <source>
        <dbReference type="ARBA" id="ARBA00010688"/>
    </source>
</evidence>
<dbReference type="PROSITE" id="PS00584">
    <property type="entry name" value="PFKB_KINASES_2"/>
    <property type="match status" value="1"/>
</dbReference>
<accession>A0ABX7BGT1</accession>
<organism evidence="6 7">
    <name type="scientific">Skermanella cutis</name>
    <dbReference type="NCBI Taxonomy" id="2775420"/>
    <lineage>
        <taxon>Bacteria</taxon>
        <taxon>Pseudomonadati</taxon>
        <taxon>Pseudomonadota</taxon>
        <taxon>Alphaproteobacteria</taxon>
        <taxon>Rhodospirillales</taxon>
        <taxon>Azospirillaceae</taxon>
        <taxon>Skermanella</taxon>
    </lineage>
</organism>
<dbReference type="InterPro" id="IPR029056">
    <property type="entry name" value="Ribokinase-like"/>
</dbReference>
<dbReference type="SUPFAM" id="SSF53613">
    <property type="entry name" value="Ribokinase-like"/>
    <property type="match status" value="1"/>
</dbReference>
<protein>
    <submittedName>
        <fullName evidence="6">Bifunctional hydroxymethylpyrimidine kinase/phosphomethylpyrimidine kinase</fullName>
    </submittedName>
</protein>
<dbReference type="RefSeq" id="WP_201082293.1">
    <property type="nucleotide sequence ID" value="NZ_CP067421.1"/>
</dbReference>
<evidence type="ECO:0000313" key="7">
    <source>
        <dbReference type="Proteomes" id="UP000595197"/>
    </source>
</evidence>
<dbReference type="Proteomes" id="UP000595197">
    <property type="component" value="Plasmid pTT6-1"/>
</dbReference>
<dbReference type="GO" id="GO:0016301">
    <property type="term" value="F:kinase activity"/>
    <property type="evidence" value="ECO:0007669"/>
    <property type="project" value="UniProtKB-KW"/>
</dbReference>
<keyword evidence="3 4" id="KW-0418">Kinase</keyword>